<keyword evidence="9" id="KW-1185">Reference proteome</keyword>
<dbReference type="GO" id="GO:0005886">
    <property type="term" value="C:plasma membrane"/>
    <property type="evidence" value="ECO:0007669"/>
    <property type="project" value="UniProtKB-SubCell"/>
</dbReference>
<evidence type="ECO:0000256" key="2">
    <source>
        <dbReference type="ARBA" id="ARBA00022475"/>
    </source>
</evidence>
<sequence>MLIYPQIDPIAVSLGPIKVHWYGLMYLFGFVMAWLLCNYRTKRSHGCWSKEQVGDVIFYGALGVILGGRIGYILFYDFGHFIDHPLVIFQVWDGGMSFHGGLIGVILALVLCGRKFNKTLFELTDFVAPVVPIGLGAGRIGNFINDELWGRVTDSPLGMVFPSGGPLPRYPSQLIEFLFEGVILFVILWLYSSKSRPRMAVSALFLLFYGLFRFGAEFFRQPDPQMGYIAFDWLTMGQLLSAPMIILGVLLYGFAHYRAKQSSNQVIK</sequence>
<dbReference type="NCBIfam" id="TIGR00544">
    <property type="entry name" value="lgt"/>
    <property type="match status" value="1"/>
</dbReference>
<keyword evidence="2 7" id="KW-1003">Cell membrane</keyword>
<dbReference type="PROSITE" id="PS01311">
    <property type="entry name" value="LGT"/>
    <property type="match status" value="1"/>
</dbReference>
<proteinExistence type="inferred from homology"/>
<evidence type="ECO:0000256" key="7">
    <source>
        <dbReference type="HAMAP-Rule" id="MF_01147"/>
    </source>
</evidence>
<keyword evidence="5 7" id="KW-1133">Transmembrane helix</keyword>
<dbReference type="Pfam" id="PF01790">
    <property type="entry name" value="LGT"/>
    <property type="match status" value="1"/>
</dbReference>
<evidence type="ECO:0000256" key="5">
    <source>
        <dbReference type="ARBA" id="ARBA00022989"/>
    </source>
</evidence>
<feature type="transmembrane region" description="Helical" evidence="7">
    <location>
        <begin position="236"/>
        <end position="255"/>
    </location>
</feature>
<dbReference type="PANTHER" id="PTHR30589">
    <property type="entry name" value="PROLIPOPROTEIN DIACYLGLYCERYL TRANSFERASE"/>
    <property type="match status" value="1"/>
</dbReference>
<feature type="transmembrane region" description="Helical" evidence="7">
    <location>
        <begin position="56"/>
        <end position="76"/>
    </location>
</feature>
<keyword evidence="6 7" id="KW-0472">Membrane</keyword>
<dbReference type="PANTHER" id="PTHR30589:SF0">
    <property type="entry name" value="PHOSPHATIDYLGLYCEROL--PROLIPOPROTEIN DIACYLGLYCERYL TRANSFERASE"/>
    <property type="match status" value="1"/>
</dbReference>
<comment type="similarity">
    <text evidence="1 7">Belongs to the Lgt family.</text>
</comment>
<dbReference type="EMBL" id="CP038908">
    <property type="protein sequence ID" value="QGO07048.1"/>
    <property type="molecule type" value="Genomic_DNA"/>
</dbReference>
<keyword evidence="8" id="KW-0328">Glycosyltransferase</keyword>
<feature type="transmembrane region" description="Helical" evidence="7">
    <location>
        <begin position="19"/>
        <end position="36"/>
    </location>
</feature>
<reference evidence="8 9" key="1">
    <citation type="submission" date="2019-04" db="EMBL/GenBank/DDBJ databases">
        <title>Complete genome sequencing of Piscirickettsia salmonis strain Psal-009.</title>
        <authorList>
            <person name="Schober I."/>
            <person name="Bunk B."/>
            <person name="Sproer C."/>
            <person name="Carril G.P."/>
            <person name="Riedel T."/>
            <person name="Flores-Herrera P.A."/>
            <person name="Nourdin-Galindo G."/>
            <person name="Marshall S.H."/>
            <person name="Overmann J."/>
        </authorList>
    </citation>
    <scope>NUCLEOTIDE SEQUENCE [LARGE SCALE GENOMIC DNA]</scope>
    <source>
        <strain evidence="8 9">Psal-009</strain>
    </source>
</reference>
<dbReference type="InterPro" id="IPR001640">
    <property type="entry name" value="Lgt"/>
</dbReference>
<accession>A0A9Q6PXX0</accession>
<name>A0A9Q6PXX0_PISSA</name>
<feature type="transmembrane region" description="Helical" evidence="7">
    <location>
        <begin position="126"/>
        <end position="144"/>
    </location>
</feature>
<dbReference type="Proteomes" id="UP000422232">
    <property type="component" value="Chromosome"/>
</dbReference>
<evidence type="ECO:0000313" key="8">
    <source>
        <dbReference type="EMBL" id="QGO07048.1"/>
    </source>
</evidence>
<feature type="transmembrane region" description="Helical" evidence="7">
    <location>
        <begin position="199"/>
        <end position="216"/>
    </location>
</feature>
<protein>
    <recommendedName>
        <fullName evidence="7">Phosphatidylglycerol--prolipoprotein diacylglyceryl transferase</fullName>
        <ecNumber evidence="7">2.5.1.145</ecNumber>
    </recommendedName>
</protein>
<evidence type="ECO:0000256" key="3">
    <source>
        <dbReference type="ARBA" id="ARBA00022679"/>
    </source>
</evidence>
<dbReference type="GO" id="GO:0042158">
    <property type="term" value="P:lipoprotein biosynthetic process"/>
    <property type="evidence" value="ECO:0007669"/>
    <property type="project" value="UniProtKB-UniRule"/>
</dbReference>
<dbReference type="EC" id="2.5.1.145" evidence="7"/>
<dbReference type="GO" id="GO:0008961">
    <property type="term" value="F:phosphatidylglycerol-prolipoprotein diacylglyceryl transferase activity"/>
    <property type="evidence" value="ECO:0007669"/>
    <property type="project" value="UniProtKB-UniRule"/>
</dbReference>
<feature type="binding site" evidence="7">
    <location>
        <position position="139"/>
    </location>
    <ligand>
        <name>a 1,2-diacyl-sn-glycero-3-phospho-(1'-sn-glycerol)</name>
        <dbReference type="ChEBI" id="CHEBI:64716"/>
    </ligand>
</feature>
<feature type="transmembrane region" description="Helical" evidence="7">
    <location>
        <begin position="174"/>
        <end position="192"/>
    </location>
</feature>
<evidence type="ECO:0000256" key="4">
    <source>
        <dbReference type="ARBA" id="ARBA00022692"/>
    </source>
</evidence>
<evidence type="ECO:0000313" key="9">
    <source>
        <dbReference type="Proteomes" id="UP000422232"/>
    </source>
</evidence>
<dbReference type="RefSeq" id="WP_016210931.1">
    <property type="nucleotide sequence ID" value="NZ_CP012413.1"/>
</dbReference>
<evidence type="ECO:0000256" key="1">
    <source>
        <dbReference type="ARBA" id="ARBA00007150"/>
    </source>
</evidence>
<comment type="pathway">
    <text evidence="7">Protein modification; lipoprotein biosynthesis (diacylglyceryl transfer).</text>
</comment>
<comment type="function">
    <text evidence="7">Catalyzes the transfer of the diacylglyceryl group from phosphatidylglycerol to the sulfhydryl group of the N-terminal cysteine of a prolipoprotein, the first step in the formation of mature lipoproteins.</text>
</comment>
<comment type="subcellular location">
    <subcellularLocation>
        <location evidence="7">Cell membrane</location>
        <topology evidence="7">Multi-pass membrane protein</topology>
    </subcellularLocation>
</comment>
<evidence type="ECO:0000256" key="6">
    <source>
        <dbReference type="ARBA" id="ARBA00023136"/>
    </source>
</evidence>
<dbReference type="HAMAP" id="MF_01147">
    <property type="entry name" value="Lgt"/>
    <property type="match status" value="1"/>
</dbReference>
<comment type="catalytic activity">
    <reaction evidence="7">
        <text>L-cysteinyl-[prolipoprotein] + a 1,2-diacyl-sn-glycero-3-phospho-(1'-sn-glycerol) = an S-1,2-diacyl-sn-glyceryl-L-cysteinyl-[prolipoprotein] + sn-glycerol 1-phosphate + H(+)</text>
        <dbReference type="Rhea" id="RHEA:56712"/>
        <dbReference type="Rhea" id="RHEA-COMP:14679"/>
        <dbReference type="Rhea" id="RHEA-COMP:14680"/>
        <dbReference type="ChEBI" id="CHEBI:15378"/>
        <dbReference type="ChEBI" id="CHEBI:29950"/>
        <dbReference type="ChEBI" id="CHEBI:57685"/>
        <dbReference type="ChEBI" id="CHEBI:64716"/>
        <dbReference type="ChEBI" id="CHEBI:140658"/>
        <dbReference type="EC" id="2.5.1.145"/>
    </reaction>
</comment>
<dbReference type="AlphaFoldDB" id="A0A9Q6PXX0"/>
<gene>
    <name evidence="7 8" type="primary">lgt</name>
    <name evidence="8" type="ORF">Psal009_02985</name>
</gene>
<organism evidence="8 9">
    <name type="scientific">Piscirickettsia salmonis</name>
    <dbReference type="NCBI Taxonomy" id="1238"/>
    <lineage>
        <taxon>Bacteria</taxon>
        <taxon>Pseudomonadati</taxon>
        <taxon>Pseudomonadota</taxon>
        <taxon>Gammaproteobacteria</taxon>
        <taxon>Thiotrichales</taxon>
        <taxon>Piscirickettsiaceae</taxon>
        <taxon>Piscirickettsia</taxon>
    </lineage>
</organism>
<feature type="transmembrane region" description="Helical" evidence="7">
    <location>
        <begin position="96"/>
        <end position="114"/>
    </location>
</feature>
<dbReference type="GeneID" id="66739890"/>
<keyword evidence="3 7" id="KW-0808">Transferase</keyword>
<keyword evidence="4 7" id="KW-0812">Transmembrane</keyword>